<keyword evidence="4" id="KW-0479">Metal-binding</keyword>
<keyword evidence="6" id="KW-0833">Ubl conjugation pathway</keyword>
<evidence type="ECO:0000256" key="6">
    <source>
        <dbReference type="ARBA" id="ARBA00022786"/>
    </source>
</evidence>
<reference evidence="11" key="1">
    <citation type="submission" date="2021-09" db="EMBL/GenBank/DDBJ databases">
        <authorList>
            <consortium name="AG Swart"/>
            <person name="Singh M."/>
            <person name="Singh A."/>
            <person name="Seah K."/>
            <person name="Emmerich C."/>
        </authorList>
    </citation>
    <scope>NUCLEOTIDE SEQUENCE</scope>
    <source>
        <strain evidence="11">ATCC30299</strain>
    </source>
</reference>
<name>A0AAU9JYZ2_9CILI</name>
<evidence type="ECO:0000256" key="5">
    <source>
        <dbReference type="ARBA" id="ARBA00022771"/>
    </source>
</evidence>
<dbReference type="PANTHER" id="PTHR22937:SF65">
    <property type="entry name" value="E3 UBIQUITIN-PROTEIN LIGASE ARK2C"/>
    <property type="match status" value="1"/>
</dbReference>
<dbReference type="GO" id="GO:0061630">
    <property type="term" value="F:ubiquitin protein ligase activity"/>
    <property type="evidence" value="ECO:0007669"/>
    <property type="project" value="UniProtKB-EC"/>
</dbReference>
<sequence length="227" mass="25968">MRQGNPVFVPEITGYDQYSVLTIYILYSITKIITILTIKDTYQSKCVLDLGVYLVLYSTIELFDVFLLCALFIRKYFHLEHPPKMLVFSIQLSTETFRIMILVVATIDLIKEIECLHGAIEILVAALVCSEILKILLLIKPAHNFLNTVISAASYEYFDDITFVPHVNLEPYLKLEVSDGFCAICLSSQKTDEKWVGLPCKHDFHHICMKTWVTYKNSCPVCRSLVA</sequence>
<evidence type="ECO:0000256" key="7">
    <source>
        <dbReference type="ARBA" id="ARBA00022833"/>
    </source>
</evidence>
<keyword evidence="5 8" id="KW-0863">Zinc-finger</keyword>
<dbReference type="PROSITE" id="PS50089">
    <property type="entry name" value="ZF_RING_2"/>
    <property type="match status" value="1"/>
</dbReference>
<evidence type="ECO:0000313" key="12">
    <source>
        <dbReference type="Proteomes" id="UP001162131"/>
    </source>
</evidence>
<dbReference type="InterPro" id="IPR045191">
    <property type="entry name" value="MBR1/2-like"/>
</dbReference>
<dbReference type="Gene3D" id="3.30.40.10">
    <property type="entry name" value="Zinc/RING finger domain, C3HC4 (zinc finger)"/>
    <property type="match status" value="1"/>
</dbReference>
<evidence type="ECO:0000256" key="4">
    <source>
        <dbReference type="ARBA" id="ARBA00022723"/>
    </source>
</evidence>
<evidence type="ECO:0000256" key="1">
    <source>
        <dbReference type="ARBA" id="ARBA00000900"/>
    </source>
</evidence>
<dbReference type="PROSITE" id="PS00282">
    <property type="entry name" value="KAZAL_1"/>
    <property type="match status" value="1"/>
</dbReference>
<accession>A0AAU9JYZ2</accession>
<dbReference type="SUPFAM" id="SSF57850">
    <property type="entry name" value="RING/U-box"/>
    <property type="match status" value="1"/>
</dbReference>
<keyword evidence="9" id="KW-1133">Transmembrane helix</keyword>
<feature type="transmembrane region" description="Helical" evidence="9">
    <location>
        <begin position="119"/>
        <end position="139"/>
    </location>
</feature>
<dbReference type="InterPro" id="IPR002350">
    <property type="entry name" value="Kazal_dom"/>
</dbReference>
<evidence type="ECO:0000259" key="10">
    <source>
        <dbReference type="PROSITE" id="PS50089"/>
    </source>
</evidence>
<organism evidence="11 12">
    <name type="scientific">Blepharisma stoltei</name>
    <dbReference type="NCBI Taxonomy" id="1481888"/>
    <lineage>
        <taxon>Eukaryota</taxon>
        <taxon>Sar</taxon>
        <taxon>Alveolata</taxon>
        <taxon>Ciliophora</taxon>
        <taxon>Postciliodesmatophora</taxon>
        <taxon>Heterotrichea</taxon>
        <taxon>Heterotrichida</taxon>
        <taxon>Blepharismidae</taxon>
        <taxon>Blepharisma</taxon>
    </lineage>
</organism>
<keyword evidence="12" id="KW-1185">Reference proteome</keyword>
<dbReference type="InterPro" id="IPR013083">
    <property type="entry name" value="Znf_RING/FYVE/PHD"/>
</dbReference>
<dbReference type="Pfam" id="PF13639">
    <property type="entry name" value="zf-RING_2"/>
    <property type="match status" value="1"/>
</dbReference>
<keyword evidence="9" id="KW-0472">Membrane</keyword>
<gene>
    <name evidence="11" type="ORF">BSTOLATCC_MIC53280</name>
</gene>
<dbReference type="EMBL" id="CAJZBQ010000053">
    <property type="protein sequence ID" value="CAG9331204.1"/>
    <property type="molecule type" value="Genomic_DNA"/>
</dbReference>
<protein>
    <recommendedName>
        <fullName evidence="2">RING-type E3 ubiquitin transferase</fullName>
        <ecNumber evidence="2">2.3.2.27</ecNumber>
    </recommendedName>
</protein>
<proteinExistence type="predicted"/>
<feature type="transmembrane region" description="Helical" evidence="9">
    <location>
        <begin position="50"/>
        <end position="73"/>
    </location>
</feature>
<dbReference type="AlphaFoldDB" id="A0AAU9JYZ2"/>
<evidence type="ECO:0000313" key="11">
    <source>
        <dbReference type="EMBL" id="CAG9331204.1"/>
    </source>
</evidence>
<keyword evidence="7" id="KW-0862">Zinc</keyword>
<feature type="domain" description="RING-type" evidence="10">
    <location>
        <begin position="182"/>
        <end position="223"/>
    </location>
</feature>
<dbReference type="EC" id="2.3.2.27" evidence="2"/>
<comment type="caution">
    <text evidence="11">The sequence shown here is derived from an EMBL/GenBank/DDBJ whole genome shotgun (WGS) entry which is preliminary data.</text>
</comment>
<dbReference type="GO" id="GO:0008270">
    <property type="term" value="F:zinc ion binding"/>
    <property type="evidence" value="ECO:0007669"/>
    <property type="project" value="UniProtKB-KW"/>
</dbReference>
<dbReference type="Proteomes" id="UP001162131">
    <property type="component" value="Unassembled WGS sequence"/>
</dbReference>
<feature type="transmembrane region" description="Helical" evidence="9">
    <location>
        <begin position="85"/>
        <end position="107"/>
    </location>
</feature>
<dbReference type="InterPro" id="IPR001841">
    <property type="entry name" value="Znf_RING"/>
</dbReference>
<evidence type="ECO:0000256" key="3">
    <source>
        <dbReference type="ARBA" id="ARBA00022679"/>
    </source>
</evidence>
<dbReference type="CDD" id="cd16448">
    <property type="entry name" value="RING-H2"/>
    <property type="match status" value="1"/>
</dbReference>
<evidence type="ECO:0000256" key="2">
    <source>
        <dbReference type="ARBA" id="ARBA00012483"/>
    </source>
</evidence>
<keyword evidence="3" id="KW-0808">Transferase</keyword>
<dbReference type="SMART" id="SM00184">
    <property type="entry name" value="RING"/>
    <property type="match status" value="1"/>
</dbReference>
<comment type="catalytic activity">
    <reaction evidence="1">
        <text>S-ubiquitinyl-[E2 ubiquitin-conjugating enzyme]-L-cysteine + [acceptor protein]-L-lysine = [E2 ubiquitin-conjugating enzyme]-L-cysteine + N(6)-ubiquitinyl-[acceptor protein]-L-lysine.</text>
        <dbReference type="EC" id="2.3.2.27"/>
    </reaction>
</comment>
<keyword evidence="9" id="KW-0812">Transmembrane</keyword>
<dbReference type="PANTHER" id="PTHR22937">
    <property type="entry name" value="E3 UBIQUITIN-PROTEIN LIGASE RNF165"/>
    <property type="match status" value="1"/>
</dbReference>
<evidence type="ECO:0000256" key="8">
    <source>
        <dbReference type="PROSITE-ProRule" id="PRU00175"/>
    </source>
</evidence>
<evidence type="ECO:0000256" key="9">
    <source>
        <dbReference type="SAM" id="Phobius"/>
    </source>
</evidence>
<feature type="transmembrane region" description="Helical" evidence="9">
    <location>
        <begin position="20"/>
        <end position="38"/>
    </location>
</feature>